<reference evidence="1 2" key="1">
    <citation type="submission" date="2023-10" db="EMBL/GenBank/DDBJ databases">
        <title>Draft genome sequence of Xylaria bambusicola isolate GMP-LS, the root and basal stem rot pathogen of sugarcane in Indonesia.</title>
        <authorList>
            <person name="Selvaraj P."/>
            <person name="Muralishankar V."/>
            <person name="Muruganantham S."/>
            <person name="Sp S."/>
            <person name="Haryani S."/>
            <person name="Lau K.J.X."/>
            <person name="Naqvi N.I."/>
        </authorList>
    </citation>
    <scope>NUCLEOTIDE SEQUENCE [LARGE SCALE GENOMIC DNA]</scope>
    <source>
        <strain evidence="1">GMP-LS</strain>
    </source>
</reference>
<dbReference type="Proteomes" id="UP001305414">
    <property type="component" value="Unassembled WGS sequence"/>
</dbReference>
<sequence>MCPSSLTGICCQCDGGRTSDWSAVPASSAAGEVVTAAGVVGASVVAVPMGSAAGVAGAAVVTVVNSPVVGCAVVVLPT</sequence>
<accession>A0AAN7V2H2</accession>
<comment type="caution">
    <text evidence="1">The sequence shown here is derived from an EMBL/GenBank/DDBJ whole genome shotgun (WGS) entry which is preliminary data.</text>
</comment>
<evidence type="ECO:0000313" key="2">
    <source>
        <dbReference type="Proteomes" id="UP001305414"/>
    </source>
</evidence>
<name>A0AAN7V2H2_9PEZI</name>
<dbReference type="AlphaFoldDB" id="A0AAN7V2H2"/>
<organism evidence="1 2">
    <name type="scientific">Xylaria bambusicola</name>
    <dbReference type="NCBI Taxonomy" id="326684"/>
    <lineage>
        <taxon>Eukaryota</taxon>
        <taxon>Fungi</taxon>
        <taxon>Dikarya</taxon>
        <taxon>Ascomycota</taxon>
        <taxon>Pezizomycotina</taxon>
        <taxon>Sordariomycetes</taxon>
        <taxon>Xylariomycetidae</taxon>
        <taxon>Xylariales</taxon>
        <taxon>Xylariaceae</taxon>
        <taxon>Xylaria</taxon>
    </lineage>
</organism>
<keyword evidence="2" id="KW-1185">Reference proteome</keyword>
<proteinExistence type="predicted"/>
<gene>
    <name evidence="1" type="ORF">RRF57_011276</name>
</gene>
<evidence type="ECO:0000313" key="1">
    <source>
        <dbReference type="EMBL" id="KAK5635564.1"/>
    </source>
</evidence>
<dbReference type="EMBL" id="JAWHQM010000055">
    <property type="protein sequence ID" value="KAK5635564.1"/>
    <property type="molecule type" value="Genomic_DNA"/>
</dbReference>
<protein>
    <submittedName>
        <fullName evidence="1">Uncharacterized protein</fullName>
    </submittedName>
</protein>